<dbReference type="PANTHER" id="PTHR38434">
    <property type="entry name" value="BLL2549 PROTEIN"/>
    <property type="match status" value="1"/>
</dbReference>
<dbReference type="InterPro" id="IPR036259">
    <property type="entry name" value="MFS_trans_sf"/>
</dbReference>
<feature type="transmembrane region" description="Helical" evidence="1">
    <location>
        <begin position="23"/>
        <end position="43"/>
    </location>
</feature>
<dbReference type="Pfam" id="PF10101">
    <property type="entry name" value="DUF2339"/>
    <property type="match status" value="2"/>
</dbReference>
<feature type="transmembrane region" description="Helical" evidence="1">
    <location>
        <begin position="227"/>
        <end position="248"/>
    </location>
</feature>
<reference evidence="2 3" key="1">
    <citation type="submission" date="2023-07" db="EMBL/GenBank/DDBJ databases">
        <title>Sorghum-associated microbial communities from plants grown in Nebraska, USA.</title>
        <authorList>
            <person name="Schachtman D."/>
        </authorList>
    </citation>
    <scope>NUCLEOTIDE SEQUENCE [LARGE SCALE GENOMIC DNA]</scope>
    <source>
        <strain evidence="2 3">BE308</strain>
    </source>
</reference>
<name>A0ABU1ZPY7_9BURK</name>
<feature type="transmembrane region" description="Helical" evidence="1">
    <location>
        <begin position="610"/>
        <end position="629"/>
    </location>
</feature>
<feature type="transmembrane region" description="Helical" evidence="1">
    <location>
        <begin position="785"/>
        <end position="802"/>
    </location>
</feature>
<keyword evidence="1" id="KW-1133">Transmembrane helix</keyword>
<dbReference type="EMBL" id="JAVDXO010000007">
    <property type="protein sequence ID" value="MDR7307618.1"/>
    <property type="molecule type" value="Genomic_DNA"/>
</dbReference>
<proteinExistence type="predicted"/>
<keyword evidence="3" id="KW-1185">Reference proteome</keyword>
<feature type="transmembrane region" description="Helical" evidence="1">
    <location>
        <begin position="814"/>
        <end position="834"/>
    </location>
</feature>
<feature type="transmembrane region" description="Helical" evidence="1">
    <location>
        <begin position="171"/>
        <end position="189"/>
    </location>
</feature>
<evidence type="ECO:0000313" key="2">
    <source>
        <dbReference type="EMBL" id="MDR7307618.1"/>
    </source>
</evidence>
<feature type="transmembrane region" description="Helical" evidence="1">
    <location>
        <begin position="641"/>
        <end position="658"/>
    </location>
</feature>
<feature type="transmembrane region" description="Helical" evidence="1">
    <location>
        <begin position="670"/>
        <end position="691"/>
    </location>
</feature>
<organism evidence="2 3">
    <name type="scientific">Rhodoferax saidenbachensis</name>
    <dbReference type="NCBI Taxonomy" id="1484693"/>
    <lineage>
        <taxon>Bacteria</taxon>
        <taxon>Pseudomonadati</taxon>
        <taxon>Pseudomonadota</taxon>
        <taxon>Betaproteobacteria</taxon>
        <taxon>Burkholderiales</taxon>
        <taxon>Comamonadaceae</taxon>
        <taxon>Rhodoferax</taxon>
    </lineage>
</organism>
<dbReference type="InterPro" id="IPR019286">
    <property type="entry name" value="DUF2339_TM"/>
</dbReference>
<dbReference type="PIRSF" id="PIRSF035905">
    <property type="entry name" value="UCP035905_mp"/>
    <property type="match status" value="1"/>
</dbReference>
<feature type="transmembrane region" description="Helical" evidence="1">
    <location>
        <begin position="255"/>
        <end position="272"/>
    </location>
</feature>
<feature type="transmembrane region" description="Helical" evidence="1">
    <location>
        <begin position="882"/>
        <end position="900"/>
    </location>
</feature>
<feature type="transmembrane region" description="Helical" evidence="1">
    <location>
        <begin position="386"/>
        <end position="407"/>
    </location>
</feature>
<protein>
    <submittedName>
        <fullName evidence="2">Membrane protein</fullName>
    </submittedName>
</protein>
<feature type="transmembrane region" description="Helical" evidence="1">
    <location>
        <begin position="303"/>
        <end position="321"/>
    </location>
</feature>
<feature type="transmembrane region" description="Helical" evidence="1">
    <location>
        <begin position="363"/>
        <end position="380"/>
    </location>
</feature>
<dbReference type="SUPFAM" id="SSF103473">
    <property type="entry name" value="MFS general substrate transporter"/>
    <property type="match status" value="1"/>
</dbReference>
<feature type="transmembrane region" description="Helical" evidence="1">
    <location>
        <begin position="419"/>
        <end position="436"/>
    </location>
</feature>
<feature type="transmembrane region" description="Helical" evidence="1">
    <location>
        <begin position="496"/>
        <end position="516"/>
    </location>
</feature>
<feature type="transmembrane region" description="Helical" evidence="1">
    <location>
        <begin position="745"/>
        <end position="765"/>
    </location>
</feature>
<feature type="transmembrane region" description="Helical" evidence="1">
    <location>
        <begin position="703"/>
        <end position="725"/>
    </location>
</feature>
<dbReference type="PANTHER" id="PTHR38434:SF1">
    <property type="entry name" value="BLL2549 PROTEIN"/>
    <property type="match status" value="1"/>
</dbReference>
<feature type="transmembrane region" description="Helical" evidence="1">
    <location>
        <begin position="854"/>
        <end position="875"/>
    </location>
</feature>
<dbReference type="InterPro" id="IPR014600">
    <property type="entry name" value="UCP035905_mem"/>
</dbReference>
<dbReference type="Proteomes" id="UP001268089">
    <property type="component" value="Unassembled WGS sequence"/>
</dbReference>
<comment type="caution">
    <text evidence="2">The sequence shown here is derived from an EMBL/GenBank/DDBJ whole genome shotgun (WGS) entry which is preliminary data.</text>
</comment>
<feature type="transmembrane region" description="Helical" evidence="1">
    <location>
        <begin position="201"/>
        <end position="221"/>
    </location>
</feature>
<evidence type="ECO:0000256" key="1">
    <source>
        <dbReference type="SAM" id="Phobius"/>
    </source>
</evidence>
<keyword evidence="1" id="KW-0472">Membrane</keyword>
<feature type="transmembrane region" description="Helical" evidence="1">
    <location>
        <begin position="333"/>
        <end position="351"/>
    </location>
</feature>
<feature type="transmembrane region" description="Helical" evidence="1">
    <location>
        <begin position="135"/>
        <end position="159"/>
    </location>
</feature>
<feature type="transmembrane region" description="Helical" evidence="1">
    <location>
        <begin position="912"/>
        <end position="929"/>
    </location>
</feature>
<evidence type="ECO:0000313" key="3">
    <source>
        <dbReference type="Proteomes" id="UP001268089"/>
    </source>
</evidence>
<sequence length="945" mass="101976">MVLWGVIWGAIIGYLTVQYDEGLGLFAGAILGAIAGWTLRRAVRSEMAAQRQSATAAPAVQPPEQVDTVPPFVPATASNALLDPNEPDEFLDAVDTVPTPAPAMARSQVVDLPEAREWGAQPPDVLMRLVDQAKAWLLGGNTIVRAGVLVLFVGLAFLAKFAVDNALLPPELRLAAIGAAGIALFVFGFRLRGRQPEKLAYALTLQGAGVGVLYLTVFAAFRLYQFLPASAAFGVLALVCVFSTAIALMQNAMPMAFIGFAGAFAAPILVSTGQGNHVGLFSYYLVLNLAIVAVAWLRAWRPLNLLGFFATFGVATAWGALKYQPEYFATTEPFLLAFFAIYLLASLLYATRHSLAPKQAVDATLVFGTPLVAFGLQAALVRHMEYATAFSSLALGALYLALGWWAVKREGANKEVGQWLAECFAVLGLGFVTLAVPLALDARWTSAVWAAEGAAVYWMGQRQGRWLARLAGLVLQVLAAGSYLQGLDEMQASVWFIANPAFIGATLLAVSALALAHWTRFATESVQTGSGASWLLAKVEQQISPVLFWVGFAWWQFALVHDIERAVQNADGNWGAVLSKNMQSHLEMLGWLVSAWVAHRLALPTRTKPWAVAATPAWFSLPIMVLFALDDIVSLDHVFQAWGWLVWPVALVLHFATLRNLDALAPRTWWSAVHTGGVWLVALLVGNLLVWAVEQAQLQGTSWAAVIFLVASVLVLLVLCTRSLYDAGSRVRQAWPLDRFAIAYLWRAAAPLAVAVGLGALLVAVSSNGNARPLPYVPLLNPTDITVALALLACALWLTRVRQSDLAVPAWVGHARWTLVLAGLGFIALNTVWLRVAHHYAGVPWDAERLFESFLVQAGYSILWTLLALGLMLVAHRRHARPVWMAGAALLGLTVAKLFLVDLSNRGGSERIVAFIAVGVMMLVVGYFAPIPPAQTAPQEEEGVA</sequence>
<dbReference type="RefSeq" id="WP_310344021.1">
    <property type="nucleotide sequence ID" value="NZ_JAVDXO010000007.1"/>
</dbReference>
<accession>A0ABU1ZPY7</accession>
<keyword evidence="1" id="KW-0812">Transmembrane</keyword>
<feature type="transmembrane region" description="Helical" evidence="1">
    <location>
        <begin position="278"/>
        <end position="296"/>
    </location>
</feature>
<gene>
    <name evidence="2" type="ORF">J2X15_002922</name>
</gene>